<comment type="caution">
    <text evidence="4">The sequence shown here is derived from an EMBL/GenBank/DDBJ whole genome shotgun (WGS) entry which is preliminary data.</text>
</comment>
<feature type="domain" description="Response regulatory" evidence="3">
    <location>
        <begin position="23"/>
        <end position="140"/>
    </location>
</feature>
<dbReference type="InterPro" id="IPR001789">
    <property type="entry name" value="Sig_transdc_resp-reg_receiver"/>
</dbReference>
<dbReference type="InterPro" id="IPR011006">
    <property type="entry name" value="CheY-like_superfamily"/>
</dbReference>
<dbReference type="GO" id="GO:0000160">
    <property type="term" value="P:phosphorelay signal transduction system"/>
    <property type="evidence" value="ECO:0007669"/>
    <property type="project" value="InterPro"/>
</dbReference>
<keyword evidence="5" id="KW-1185">Reference proteome</keyword>
<dbReference type="SMART" id="SM00448">
    <property type="entry name" value="REC"/>
    <property type="match status" value="1"/>
</dbReference>
<evidence type="ECO:0000259" key="3">
    <source>
        <dbReference type="PROSITE" id="PS50110"/>
    </source>
</evidence>
<dbReference type="Proteomes" id="UP000271624">
    <property type="component" value="Unassembled WGS sequence"/>
</dbReference>
<reference evidence="4" key="1">
    <citation type="submission" date="2018-12" db="EMBL/GenBank/DDBJ databases">
        <authorList>
            <person name="Will S."/>
            <person name="Neumann-Schaal M."/>
            <person name="Henke P."/>
        </authorList>
    </citation>
    <scope>NUCLEOTIDE SEQUENCE</scope>
    <source>
        <strain evidence="4">PCC 7102</strain>
    </source>
</reference>
<dbReference type="InterPro" id="IPR050595">
    <property type="entry name" value="Bact_response_regulator"/>
</dbReference>
<reference evidence="4" key="2">
    <citation type="journal article" date="2019" name="Genome Biol. Evol.">
        <title>Day and night: Metabolic profiles and evolutionary relationships of six axenic non-marine cyanobacteria.</title>
        <authorList>
            <person name="Will S.E."/>
            <person name="Henke P."/>
            <person name="Boedeker C."/>
            <person name="Huang S."/>
            <person name="Brinkmann H."/>
            <person name="Rohde M."/>
            <person name="Jarek M."/>
            <person name="Friedl T."/>
            <person name="Seufert S."/>
            <person name="Schumacher M."/>
            <person name="Overmann J."/>
            <person name="Neumann-Schaal M."/>
            <person name="Petersen J."/>
        </authorList>
    </citation>
    <scope>NUCLEOTIDE SEQUENCE [LARGE SCALE GENOMIC DNA]</scope>
    <source>
        <strain evidence="4">PCC 7102</strain>
    </source>
</reference>
<dbReference type="Gene3D" id="3.40.50.2300">
    <property type="match status" value="1"/>
</dbReference>
<evidence type="ECO:0000313" key="5">
    <source>
        <dbReference type="Proteomes" id="UP000271624"/>
    </source>
</evidence>
<dbReference type="PANTHER" id="PTHR44591">
    <property type="entry name" value="STRESS RESPONSE REGULATOR PROTEIN 1"/>
    <property type="match status" value="1"/>
</dbReference>
<dbReference type="AlphaFoldDB" id="A0A433VJZ9"/>
<sequence>MFNPAKNCYYSQQVNAQALVGIKVLIVDDDQDSLDLTSFILEAYGVKVITAVSALDALEVLDKFQPQILLSDIAMPYIDGYSLIRRIRQGKFLSQDIIAIAVTALDGEEVFDLAVQAGFQAYLIKPFEGDDLIELIASLHCKKENREPTYDHNYHK</sequence>
<dbReference type="OrthoDB" id="1901654at2"/>
<organism evidence="4 5">
    <name type="scientific">Dulcicalothrix desertica PCC 7102</name>
    <dbReference type="NCBI Taxonomy" id="232991"/>
    <lineage>
        <taxon>Bacteria</taxon>
        <taxon>Bacillati</taxon>
        <taxon>Cyanobacteriota</taxon>
        <taxon>Cyanophyceae</taxon>
        <taxon>Nostocales</taxon>
        <taxon>Calotrichaceae</taxon>
        <taxon>Dulcicalothrix</taxon>
    </lineage>
</organism>
<gene>
    <name evidence="4" type="ORF">DSM106972_026580</name>
</gene>
<dbReference type="PANTHER" id="PTHR44591:SF3">
    <property type="entry name" value="RESPONSE REGULATORY DOMAIN-CONTAINING PROTEIN"/>
    <property type="match status" value="1"/>
</dbReference>
<evidence type="ECO:0000313" key="4">
    <source>
        <dbReference type="EMBL" id="RUT06401.1"/>
    </source>
</evidence>
<dbReference type="PROSITE" id="PS50110">
    <property type="entry name" value="RESPONSE_REGULATORY"/>
    <property type="match status" value="1"/>
</dbReference>
<dbReference type="Pfam" id="PF00072">
    <property type="entry name" value="Response_reg"/>
    <property type="match status" value="1"/>
</dbReference>
<dbReference type="RefSeq" id="WP_127081221.1">
    <property type="nucleotide sequence ID" value="NZ_RSCL01000006.1"/>
</dbReference>
<evidence type="ECO:0000256" key="1">
    <source>
        <dbReference type="ARBA" id="ARBA00022553"/>
    </source>
</evidence>
<accession>A0A433VJZ9</accession>
<evidence type="ECO:0000256" key="2">
    <source>
        <dbReference type="PROSITE-ProRule" id="PRU00169"/>
    </source>
</evidence>
<feature type="modified residue" description="4-aspartylphosphate" evidence="2">
    <location>
        <position position="72"/>
    </location>
</feature>
<name>A0A433VJZ9_9CYAN</name>
<protein>
    <recommendedName>
        <fullName evidence="3">Response regulatory domain-containing protein</fullName>
    </recommendedName>
</protein>
<proteinExistence type="predicted"/>
<dbReference type="SUPFAM" id="SSF52172">
    <property type="entry name" value="CheY-like"/>
    <property type="match status" value="1"/>
</dbReference>
<dbReference type="EMBL" id="RSCL01000006">
    <property type="protein sequence ID" value="RUT06401.1"/>
    <property type="molecule type" value="Genomic_DNA"/>
</dbReference>
<keyword evidence="1 2" id="KW-0597">Phosphoprotein</keyword>